<evidence type="ECO:0000313" key="1">
    <source>
        <dbReference type="EMBL" id="RJF90648.1"/>
    </source>
</evidence>
<dbReference type="RefSeq" id="WP_119762012.1">
    <property type="nucleotide sequence ID" value="NZ_QYUM01000003.1"/>
</dbReference>
<dbReference type="Proteomes" id="UP000286100">
    <property type="component" value="Unassembled WGS sequence"/>
</dbReference>
<dbReference type="EMBL" id="QYUM01000003">
    <property type="protein sequence ID" value="RJF90648.1"/>
    <property type="molecule type" value="Genomic_DNA"/>
</dbReference>
<proteinExistence type="predicted"/>
<dbReference type="AlphaFoldDB" id="A0A418WKW3"/>
<protein>
    <submittedName>
        <fullName evidence="1">Uncharacterized protein</fullName>
    </submittedName>
</protein>
<sequence length="72" mass="8174">MTTHAYRRRFDDRFSDEETAKGCPRFGNINQPGSPDVDVREEDAALWIYVTLHGEVADPAEMLRATGYEQVA</sequence>
<organism evidence="1 2">
    <name type="scientific">Sphingomonas cavernae</name>
    <dbReference type="NCBI Taxonomy" id="2320861"/>
    <lineage>
        <taxon>Bacteria</taxon>
        <taxon>Pseudomonadati</taxon>
        <taxon>Pseudomonadota</taxon>
        <taxon>Alphaproteobacteria</taxon>
        <taxon>Sphingomonadales</taxon>
        <taxon>Sphingomonadaceae</taxon>
        <taxon>Sphingomonas</taxon>
    </lineage>
</organism>
<reference evidence="1 2" key="1">
    <citation type="submission" date="2018-09" db="EMBL/GenBank/DDBJ databases">
        <authorList>
            <person name="Zhu H."/>
        </authorList>
    </citation>
    <scope>NUCLEOTIDE SEQUENCE [LARGE SCALE GENOMIC DNA]</scope>
    <source>
        <strain evidence="1 2">K2R01-6</strain>
    </source>
</reference>
<gene>
    <name evidence="1" type="ORF">D3876_10555</name>
</gene>
<keyword evidence="2" id="KW-1185">Reference proteome</keyword>
<evidence type="ECO:0000313" key="2">
    <source>
        <dbReference type="Proteomes" id="UP000286100"/>
    </source>
</evidence>
<name>A0A418WKW3_9SPHN</name>
<comment type="caution">
    <text evidence="1">The sequence shown here is derived from an EMBL/GenBank/DDBJ whole genome shotgun (WGS) entry which is preliminary data.</text>
</comment>
<accession>A0A418WKW3</accession>